<evidence type="ECO:0000313" key="2">
    <source>
        <dbReference type="Proteomes" id="UP001054252"/>
    </source>
</evidence>
<accession>A0AAV5IEE5</accession>
<reference evidence="1 2" key="1">
    <citation type="journal article" date="2021" name="Commun. Biol.">
        <title>The genome of Shorea leprosula (Dipterocarpaceae) highlights the ecological relevance of drought in aseasonal tropical rainforests.</title>
        <authorList>
            <person name="Ng K.K.S."/>
            <person name="Kobayashi M.J."/>
            <person name="Fawcett J.A."/>
            <person name="Hatakeyama M."/>
            <person name="Paape T."/>
            <person name="Ng C.H."/>
            <person name="Ang C.C."/>
            <person name="Tnah L.H."/>
            <person name="Lee C.T."/>
            <person name="Nishiyama T."/>
            <person name="Sese J."/>
            <person name="O'Brien M.J."/>
            <person name="Copetti D."/>
            <person name="Mohd Noor M.I."/>
            <person name="Ong R.C."/>
            <person name="Putra M."/>
            <person name="Sireger I.Z."/>
            <person name="Indrioko S."/>
            <person name="Kosugi Y."/>
            <person name="Izuno A."/>
            <person name="Isagi Y."/>
            <person name="Lee S.L."/>
            <person name="Shimizu K.K."/>
        </authorList>
    </citation>
    <scope>NUCLEOTIDE SEQUENCE [LARGE SCALE GENOMIC DNA]</scope>
    <source>
        <strain evidence="1">214</strain>
    </source>
</reference>
<keyword evidence="2" id="KW-1185">Reference proteome</keyword>
<protein>
    <submittedName>
        <fullName evidence="1">Uncharacterized protein</fullName>
    </submittedName>
</protein>
<sequence length="44" mass="5057">MLFRQRSVSLVFHSGLYHKIWGGVPTKGQVAKCLAQANYNNHWL</sequence>
<organism evidence="1 2">
    <name type="scientific">Rubroshorea leprosula</name>
    <dbReference type="NCBI Taxonomy" id="152421"/>
    <lineage>
        <taxon>Eukaryota</taxon>
        <taxon>Viridiplantae</taxon>
        <taxon>Streptophyta</taxon>
        <taxon>Embryophyta</taxon>
        <taxon>Tracheophyta</taxon>
        <taxon>Spermatophyta</taxon>
        <taxon>Magnoliopsida</taxon>
        <taxon>eudicotyledons</taxon>
        <taxon>Gunneridae</taxon>
        <taxon>Pentapetalae</taxon>
        <taxon>rosids</taxon>
        <taxon>malvids</taxon>
        <taxon>Malvales</taxon>
        <taxon>Dipterocarpaceae</taxon>
        <taxon>Rubroshorea</taxon>
    </lineage>
</organism>
<dbReference type="Proteomes" id="UP001054252">
    <property type="component" value="Unassembled WGS sequence"/>
</dbReference>
<name>A0AAV5IEE5_9ROSI</name>
<gene>
    <name evidence="1" type="ORF">SLEP1_g10628</name>
</gene>
<proteinExistence type="predicted"/>
<comment type="caution">
    <text evidence="1">The sequence shown here is derived from an EMBL/GenBank/DDBJ whole genome shotgun (WGS) entry which is preliminary data.</text>
</comment>
<dbReference type="AlphaFoldDB" id="A0AAV5IEE5"/>
<evidence type="ECO:0000313" key="1">
    <source>
        <dbReference type="EMBL" id="GKU97485.1"/>
    </source>
</evidence>
<dbReference type="EMBL" id="BPVZ01000011">
    <property type="protein sequence ID" value="GKU97485.1"/>
    <property type="molecule type" value="Genomic_DNA"/>
</dbReference>